<comment type="subcellular location">
    <subcellularLocation>
        <location evidence="2">Nucleus</location>
    </subcellularLocation>
</comment>
<evidence type="ECO:0000256" key="1">
    <source>
        <dbReference type="ARBA" id="ARBA00034491"/>
    </source>
</evidence>
<name>A0AAV7KFF2_9METZ</name>
<evidence type="ECO:0000313" key="4">
    <source>
        <dbReference type="EMBL" id="KAI6659600.1"/>
    </source>
</evidence>
<dbReference type="Pfam" id="PF05160">
    <property type="entry name" value="DSS1_SEM1"/>
    <property type="match status" value="1"/>
</dbReference>
<dbReference type="GO" id="GO:0006406">
    <property type="term" value="P:mRNA export from nucleus"/>
    <property type="evidence" value="ECO:0007669"/>
    <property type="project" value="UniProtKB-UniRule"/>
</dbReference>
<evidence type="ECO:0000256" key="3">
    <source>
        <dbReference type="SAM" id="MobiDB-lite"/>
    </source>
</evidence>
<keyword evidence="2" id="KW-0647">Proteasome</keyword>
<dbReference type="GO" id="GO:0008541">
    <property type="term" value="C:proteasome regulatory particle, lid subcomplex"/>
    <property type="evidence" value="ECO:0007669"/>
    <property type="project" value="UniProtKB-UniRule"/>
</dbReference>
<sequence>MSKTKDNQSAKENSQNLDSDAGEVQPSKISRLASSRFLDISLLDEEDKFEEFSEENWHDNCNEVSPLLSEKSIENSNIRFWEEDWTDLGIDSKFSQIYQQVALDAV</sequence>
<protein>
    <recommendedName>
        <fullName evidence="2">26S proteasome complex subunit SEM1</fullName>
    </recommendedName>
</protein>
<dbReference type="GO" id="GO:0043248">
    <property type="term" value="P:proteasome assembly"/>
    <property type="evidence" value="ECO:0007669"/>
    <property type="project" value="UniProtKB-UniRule"/>
</dbReference>
<organism evidence="4 5">
    <name type="scientific">Oopsacas minuta</name>
    <dbReference type="NCBI Taxonomy" id="111878"/>
    <lineage>
        <taxon>Eukaryota</taxon>
        <taxon>Metazoa</taxon>
        <taxon>Porifera</taxon>
        <taxon>Hexactinellida</taxon>
        <taxon>Hexasterophora</taxon>
        <taxon>Lyssacinosida</taxon>
        <taxon>Leucopsacidae</taxon>
        <taxon>Oopsacas</taxon>
    </lineage>
</organism>
<feature type="region of interest" description="Disordered" evidence="3">
    <location>
        <begin position="1"/>
        <end position="26"/>
    </location>
</feature>
<reference evidence="4 5" key="1">
    <citation type="journal article" date="2023" name="BMC Biol.">
        <title>The compact genome of the sponge Oopsacas minuta (Hexactinellida) is lacking key metazoan core genes.</title>
        <authorList>
            <person name="Santini S."/>
            <person name="Schenkelaars Q."/>
            <person name="Jourda C."/>
            <person name="Duchesne M."/>
            <person name="Belahbib H."/>
            <person name="Rocher C."/>
            <person name="Selva M."/>
            <person name="Riesgo A."/>
            <person name="Vervoort M."/>
            <person name="Leys S.P."/>
            <person name="Kodjabachian L."/>
            <person name="Le Bivic A."/>
            <person name="Borchiellini C."/>
            <person name="Claverie J.M."/>
            <person name="Renard E."/>
        </authorList>
    </citation>
    <scope>NUCLEOTIDE SEQUENCE [LARGE SCALE GENOMIC DNA]</scope>
    <source>
        <strain evidence="4">SPO-2</strain>
    </source>
</reference>
<comment type="caution">
    <text evidence="4">The sequence shown here is derived from an EMBL/GenBank/DDBJ whole genome shotgun (WGS) entry which is preliminary data.</text>
</comment>
<evidence type="ECO:0000256" key="2">
    <source>
        <dbReference type="RuleBase" id="RU369057"/>
    </source>
</evidence>
<comment type="function">
    <text evidence="2">Component of the 26S proteasome, a multiprotein complex involved in the ATP-dependent degradation of ubiquitinated proteins.</text>
</comment>
<accession>A0AAV7KFF2</accession>
<dbReference type="EMBL" id="JAKMXF010000055">
    <property type="protein sequence ID" value="KAI6659600.1"/>
    <property type="molecule type" value="Genomic_DNA"/>
</dbReference>
<keyword evidence="5" id="KW-1185">Reference proteome</keyword>
<comment type="similarity">
    <text evidence="1 2">Belongs to the DSS1/SEM1 family.</text>
</comment>
<evidence type="ECO:0000313" key="5">
    <source>
        <dbReference type="Proteomes" id="UP001165289"/>
    </source>
</evidence>
<proteinExistence type="inferred from homology"/>
<dbReference type="GO" id="GO:0005634">
    <property type="term" value="C:nucleus"/>
    <property type="evidence" value="ECO:0007669"/>
    <property type="project" value="UniProtKB-SubCell"/>
</dbReference>
<dbReference type="Proteomes" id="UP001165289">
    <property type="component" value="Unassembled WGS sequence"/>
</dbReference>
<dbReference type="AlphaFoldDB" id="A0AAV7KFF2"/>
<dbReference type="InterPro" id="IPR007834">
    <property type="entry name" value="DSS1_SEM1"/>
</dbReference>
<gene>
    <name evidence="4" type="ORF">LOD99_14523</name>
</gene>
<keyword evidence="2" id="KW-0539">Nucleus</keyword>